<name>A0A516IRQ0_9SPHN</name>
<proteinExistence type="predicted"/>
<evidence type="ECO:0000256" key="1">
    <source>
        <dbReference type="SAM" id="MobiDB-lite"/>
    </source>
</evidence>
<evidence type="ECO:0000256" key="2">
    <source>
        <dbReference type="SAM" id="SignalP"/>
    </source>
</evidence>
<feature type="signal peptide" evidence="2">
    <location>
        <begin position="1"/>
        <end position="29"/>
    </location>
</feature>
<feature type="region of interest" description="Disordered" evidence="1">
    <location>
        <begin position="76"/>
        <end position="100"/>
    </location>
</feature>
<keyword evidence="2" id="KW-0732">Signal</keyword>
<gene>
    <name evidence="3" type="ORF">FMM02_05665</name>
</gene>
<feature type="compositionally biased region" description="Basic and acidic residues" evidence="1">
    <location>
        <begin position="317"/>
        <end position="327"/>
    </location>
</feature>
<dbReference type="Proteomes" id="UP000321857">
    <property type="component" value="Chromosome"/>
</dbReference>
<feature type="compositionally biased region" description="Low complexity" evidence="1">
    <location>
        <begin position="302"/>
        <end position="312"/>
    </location>
</feature>
<evidence type="ECO:0000313" key="4">
    <source>
        <dbReference type="Proteomes" id="UP000321857"/>
    </source>
</evidence>
<feature type="region of interest" description="Disordered" evidence="1">
    <location>
        <begin position="297"/>
        <end position="327"/>
    </location>
</feature>
<evidence type="ECO:0000313" key="3">
    <source>
        <dbReference type="EMBL" id="QDP19494.1"/>
    </source>
</evidence>
<feature type="compositionally biased region" description="Basic residues" evidence="1">
    <location>
        <begin position="81"/>
        <end position="90"/>
    </location>
</feature>
<dbReference type="OrthoDB" id="7585973at2"/>
<protein>
    <recommendedName>
        <fullName evidence="5">LPXTG cell wall anchor domain-containing protein</fullName>
    </recommendedName>
</protein>
<keyword evidence="4" id="KW-1185">Reference proteome</keyword>
<feature type="compositionally biased region" description="Polar residues" evidence="1">
    <location>
        <begin position="53"/>
        <end position="62"/>
    </location>
</feature>
<feature type="region of interest" description="Disordered" evidence="1">
    <location>
        <begin position="240"/>
        <end position="284"/>
    </location>
</feature>
<accession>A0A516IRQ0</accession>
<feature type="compositionally biased region" description="Acidic residues" evidence="1">
    <location>
        <begin position="179"/>
        <end position="190"/>
    </location>
</feature>
<feature type="chain" id="PRO_5022226746" description="LPXTG cell wall anchor domain-containing protein" evidence="2">
    <location>
        <begin position="30"/>
        <end position="327"/>
    </location>
</feature>
<feature type="region of interest" description="Disordered" evidence="1">
    <location>
        <begin position="46"/>
        <end position="65"/>
    </location>
</feature>
<reference evidence="3 4" key="1">
    <citation type="submission" date="2019-07" db="EMBL/GenBank/DDBJ databases">
        <title>Sphingomonas AE3 Genome sequencing and assembly.</title>
        <authorList>
            <person name="Kim H."/>
        </authorList>
    </citation>
    <scope>NUCLEOTIDE SEQUENCE [LARGE SCALE GENOMIC DNA]</scope>
    <source>
        <strain evidence="3 4">AE3</strain>
    </source>
</reference>
<evidence type="ECO:0008006" key="5">
    <source>
        <dbReference type="Google" id="ProtNLM"/>
    </source>
</evidence>
<dbReference type="KEGG" id="sxa:FMM02_05665"/>
<feature type="region of interest" description="Disordered" evidence="1">
    <location>
        <begin position="176"/>
        <end position="200"/>
    </location>
</feature>
<organism evidence="3 4">
    <name type="scientific">Sphingomonas xanthus</name>
    <dbReference type="NCBI Taxonomy" id="2594473"/>
    <lineage>
        <taxon>Bacteria</taxon>
        <taxon>Pseudomonadati</taxon>
        <taxon>Pseudomonadota</taxon>
        <taxon>Alphaproteobacteria</taxon>
        <taxon>Sphingomonadales</taxon>
        <taxon>Sphingomonadaceae</taxon>
        <taxon>Sphingomonas</taxon>
    </lineage>
</organism>
<dbReference type="AlphaFoldDB" id="A0A516IRQ0"/>
<dbReference type="EMBL" id="CP041659">
    <property type="protein sequence ID" value="QDP19494.1"/>
    <property type="molecule type" value="Genomic_DNA"/>
</dbReference>
<dbReference type="RefSeq" id="WP_147493947.1">
    <property type="nucleotide sequence ID" value="NZ_CP041659.1"/>
</dbReference>
<sequence length="327" mass="33987">MTHNVNLYGRACATAIAAALALTSTPAISQDATVDPPAIDSVVDPLAPASEPLTDSSETMETPTVDATAVEPETAATAPAKVKRTARRAVRAPAPVPRPAVAATEEPLAEVANAPAADPQLLPPAEMPLAEAQPLPSGPERADAKVAIDEEAAVIGGSALALLALGGAAVAMRRRRRDEDDELWMDEEPAPEPRMAPVTPVGSEPALVTTPRQGLYPVPDPKPFAAPSIALGGGFMLRRAGSEPMTTSRAPAKTQPLAPARSAESWTERAMRGPTPENPSLSLKKRLKRAAFFDKRDRDAAAGDAPAVNATAGLPERAVRDFEPALT</sequence>